<evidence type="ECO:0000313" key="8">
    <source>
        <dbReference type="EMBL" id="CAH9062352.1"/>
    </source>
</evidence>
<feature type="domain" description="Core-binding (CB)" evidence="7">
    <location>
        <begin position="102"/>
        <end position="179"/>
    </location>
</feature>
<keyword evidence="4" id="KW-0233">DNA recombination</keyword>
<dbReference type="InterPro" id="IPR044068">
    <property type="entry name" value="CB"/>
</dbReference>
<dbReference type="PROSITE" id="PS51898">
    <property type="entry name" value="TYR_RECOMBINASE"/>
    <property type="match status" value="1"/>
</dbReference>
<evidence type="ECO:0000256" key="4">
    <source>
        <dbReference type="ARBA" id="ARBA00023172"/>
    </source>
</evidence>
<dbReference type="Pfam" id="PF00589">
    <property type="entry name" value="Phage_integrase"/>
    <property type="match status" value="1"/>
</dbReference>
<dbReference type="SUPFAM" id="SSF56349">
    <property type="entry name" value="DNA breaking-rejoining enzymes"/>
    <property type="match status" value="1"/>
</dbReference>
<dbReference type="EMBL" id="CAMAPD010000013">
    <property type="protein sequence ID" value="CAH9062352.1"/>
    <property type="molecule type" value="Genomic_DNA"/>
</dbReference>
<evidence type="ECO:0000259" key="6">
    <source>
        <dbReference type="PROSITE" id="PS51898"/>
    </source>
</evidence>
<proteinExistence type="inferred from homology"/>
<dbReference type="Proteomes" id="UP001152485">
    <property type="component" value="Unassembled WGS sequence"/>
</dbReference>
<dbReference type="Gene3D" id="1.10.443.10">
    <property type="entry name" value="Intergrase catalytic core"/>
    <property type="match status" value="1"/>
</dbReference>
<dbReference type="Gene3D" id="3.30.160.390">
    <property type="entry name" value="Integrase, DNA-binding domain"/>
    <property type="match status" value="1"/>
</dbReference>
<gene>
    <name evidence="8" type="ORF">PSECIP111951_02672</name>
</gene>
<evidence type="ECO:0000256" key="2">
    <source>
        <dbReference type="ARBA" id="ARBA00022908"/>
    </source>
</evidence>
<sequence length="437" mass="50352">MSENKFRFTESALDKLTPQKKRIRYSDTQLQGLVLDITPQGRRSFRVYKKIPGRTAPVSVTLGTYPSISLEAARKMARKAMADIAEGVNPNDTKRQFRAASVKLIEAYNAFLRARTLSPITVRGYNQVMGCYISDWQQKRLADITEAQVYKRHTEITQRSKAQADLTMRTLRAIFNFAKAEYKSSEGRTLFPFNPVNVLSEKRAWNNVKRKQTRLRQSQLKPFIEAINQVRNDAMKYRFESQVAICDYVEFVAFTGLRKTELLLLEWKDVYLEDKLFWIGKTKNQDGVELPITDRLEEIFERRKEYKVSEYVFGSNNKYGRVIEPKKTVAKINALSDVKFSLHDLRRTYISIAESLGVGNYTLKRLLNHRTSRDDVTGGYTILTAEELREPAIRVAKKLEECAGLRSPESNDDLENMKSLLVGLSKEQKLELMASLL</sequence>
<keyword evidence="3 5" id="KW-0238">DNA-binding</keyword>
<dbReference type="InterPro" id="IPR010998">
    <property type="entry name" value="Integrase_recombinase_N"/>
</dbReference>
<keyword evidence="2" id="KW-0229">DNA integration</keyword>
<dbReference type="Pfam" id="PF13356">
    <property type="entry name" value="Arm-DNA-bind_3"/>
    <property type="match status" value="1"/>
</dbReference>
<dbReference type="InterPro" id="IPR013762">
    <property type="entry name" value="Integrase-like_cat_sf"/>
</dbReference>
<dbReference type="PROSITE" id="PS51900">
    <property type="entry name" value="CB"/>
    <property type="match status" value="1"/>
</dbReference>
<feature type="domain" description="Tyr recombinase" evidence="6">
    <location>
        <begin position="210"/>
        <end position="393"/>
    </location>
</feature>
<dbReference type="InterPro" id="IPR038488">
    <property type="entry name" value="Integrase_DNA-bd_sf"/>
</dbReference>
<name>A0ABN8UMZ2_9GAMM</name>
<dbReference type="PANTHER" id="PTHR30629">
    <property type="entry name" value="PROPHAGE INTEGRASE"/>
    <property type="match status" value="1"/>
</dbReference>
<evidence type="ECO:0000313" key="9">
    <source>
        <dbReference type="Proteomes" id="UP001152485"/>
    </source>
</evidence>
<protein>
    <recommendedName>
        <fullName evidence="10">Integrase</fullName>
    </recommendedName>
</protein>
<organism evidence="8 9">
    <name type="scientific">Pseudoalteromonas holothuriae</name>
    <dbReference type="NCBI Taxonomy" id="2963714"/>
    <lineage>
        <taxon>Bacteria</taxon>
        <taxon>Pseudomonadati</taxon>
        <taxon>Pseudomonadota</taxon>
        <taxon>Gammaproteobacteria</taxon>
        <taxon>Alteromonadales</taxon>
        <taxon>Pseudoalteromonadaceae</taxon>
        <taxon>Pseudoalteromonas</taxon>
    </lineage>
</organism>
<dbReference type="InterPro" id="IPR011010">
    <property type="entry name" value="DNA_brk_join_enz"/>
</dbReference>
<dbReference type="InterPro" id="IPR002104">
    <property type="entry name" value="Integrase_catalytic"/>
</dbReference>
<evidence type="ECO:0000256" key="3">
    <source>
        <dbReference type="ARBA" id="ARBA00023125"/>
    </source>
</evidence>
<evidence type="ECO:0008006" key="10">
    <source>
        <dbReference type="Google" id="ProtNLM"/>
    </source>
</evidence>
<evidence type="ECO:0000259" key="7">
    <source>
        <dbReference type="PROSITE" id="PS51900"/>
    </source>
</evidence>
<dbReference type="InterPro" id="IPR025166">
    <property type="entry name" value="Integrase_DNA_bind_dom"/>
</dbReference>
<reference evidence="8 9" key="1">
    <citation type="submission" date="2022-07" db="EMBL/GenBank/DDBJ databases">
        <authorList>
            <person name="Criscuolo A."/>
        </authorList>
    </citation>
    <scope>NUCLEOTIDE SEQUENCE [LARGE SCALE GENOMIC DNA]</scope>
    <source>
        <strain evidence="9">CIP 111951</strain>
    </source>
</reference>
<dbReference type="RefSeq" id="WP_261593962.1">
    <property type="nucleotide sequence ID" value="NZ_CAMAPD010000013.1"/>
</dbReference>
<accession>A0ABN8UMZ2</accession>
<evidence type="ECO:0000256" key="1">
    <source>
        <dbReference type="ARBA" id="ARBA00008857"/>
    </source>
</evidence>
<comment type="similarity">
    <text evidence="1">Belongs to the 'phage' integrase family.</text>
</comment>
<dbReference type="PANTHER" id="PTHR30629:SF2">
    <property type="entry name" value="PROPHAGE INTEGRASE INTS-RELATED"/>
    <property type="match status" value="1"/>
</dbReference>
<dbReference type="InterPro" id="IPR050808">
    <property type="entry name" value="Phage_Integrase"/>
</dbReference>
<comment type="caution">
    <text evidence="8">The sequence shown here is derived from an EMBL/GenBank/DDBJ whole genome shotgun (WGS) entry which is preliminary data.</text>
</comment>
<dbReference type="Gene3D" id="1.10.150.130">
    <property type="match status" value="1"/>
</dbReference>
<evidence type="ECO:0000256" key="5">
    <source>
        <dbReference type="PROSITE-ProRule" id="PRU01248"/>
    </source>
</evidence>